<feature type="chain" id="PRO_5005797957" description="Secreted protein" evidence="3">
    <location>
        <begin position="27"/>
        <end position="252"/>
    </location>
</feature>
<dbReference type="EMBL" id="CP012669">
    <property type="protein sequence ID" value="ALE16809.1"/>
    <property type="molecule type" value="Genomic_DNA"/>
</dbReference>
<feature type="transmembrane region" description="Helical" evidence="2">
    <location>
        <begin position="67"/>
        <end position="84"/>
    </location>
</feature>
<dbReference type="RefSeq" id="WP_061924844.1">
    <property type="nucleotide sequence ID" value="NZ_CP012669.1"/>
</dbReference>
<evidence type="ECO:0000256" key="3">
    <source>
        <dbReference type="SAM" id="SignalP"/>
    </source>
</evidence>
<feature type="region of interest" description="Disordered" evidence="1">
    <location>
        <begin position="28"/>
        <end position="55"/>
    </location>
</feature>
<feature type="region of interest" description="Disordered" evidence="1">
    <location>
        <begin position="91"/>
        <end position="124"/>
    </location>
</feature>
<keyword evidence="2" id="KW-1133">Transmembrane helix</keyword>
<reference evidence="4 5" key="1">
    <citation type="submission" date="2015-09" db="EMBL/GenBank/DDBJ databases">
        <title>Complete genome sequence of a benzo[a]pyrene-degrading bacterium Altererythrobacter epoxidivorans CGMCC 1.7731T.</title>
        <authorList>
            <person name="Li Z."/>
            <person name="Cheng H."/>
            <person name="Huo Y."/>
            <person name="Xu X."/>
        </authorList>
    </citation>
    <scope>NUCLEOTIDE SEQUENCE [LARGE SCALE GENOMIC DNA]</scope>
    <source>
        <strain evidence="4 5">CGMCC 1.7731</strain>
    </source>
</reference>
<dbReference type="Proteomes" id="UP000057938">
    <property type="component" value="Chromosome"/>
</dbReference>
<keyword evidence="3" id="KW-0732">Signal</keyword>
<protein>
    <recommendedName>
        <fullName evidence="6">Secreted protein</fullName>
    </recommendedName>
</protein>
<keyword evidence="2" id="KW-0812">Transmembrane</keyword>
<keyword evidence="5" id="KW-1185">Reference proteome</keyword>
<dbReference type="AlphaFoldDB" id="A0A0M4LVG8"/>
<dbReference type="KEGG" id="aep:AMC99_01517"/>
<accession>A0A0M4LVG8</accession>
<sequence length="252" mass="27230">MARVNTHAGLAGLVAALSMAATPAAAAELPSPKSSSDVPTMGVFDKDGANAERHRRWRRDRVDAGDVLAGVLIIGGIAAVASAASKSNRDKREADYRYRGYPTRPSPERPYDYRERRGDSRYDGGRGIDNAVELCVNEIERDVRVDTVDSVDRTGEGWRVTGALYNGDRFTCSIGADGRVEGVDFGGLAAREDKQWDDDRYEAAWRNREAEPRTPSASSKQAPAYPGGPIDGDLDESDEGGADDRYTMAGAN</sequence>
<feature type="compositionally biased region" description="Acidic residues" evidence="1">
    <location>
        <begin position="232"/>
        <end position="241"/>
    </location>
</feature>
<evidence type="ECO:0000256" key="1">
    <source>
        <dbReference type="SAM" id="MobiDB-lite"/>
    </source>
</evidence>
<dbReference type="PATRIC" id="fig|361183.4.peg.1488"/>
<name>A0A0M4LVG8_9SPHN</name>
<evidence type="ECO:0000313" key="4">
    <source>
        <dbReference type="EMBL" id="ALE16809.1"/>
    </source>
</evidence>
<dbReference type="OrthoDB" id="7510861at2"/>
<proteinExistence type="predicted"/>
<evidence type="ECO:0000313" key="5">
    <source>
        <dbReference type="Proteomes" id="UP000057938"/>
    </source>
</evidence>
<feature type="region of interest" description="Disordered" evidence="1">
    <location>
        <begin position="201"/>
        <end position="252"/>
    </location>
</feature>
<organism evidence="4 5">
    <name type="scientific">Altererythrobacter epoxidivorans</name>
    <dbReference type="NCBI Taxonomy" id="361183"/>
    <lineage>
        <taxon>Bacteria</taxon>
        <taxon>Pseudomonadati</taxon>
        <taxon>Pseudomonadota</taxon>
        <taxon>Alphaproteobacteria</taxon>
        <taxon>Sphingomonadales</taxon>
        <taxon>Erythrobacteraceae</taxon>
        <taxon>Altererythrobacter</taxon>
    </lineage>
</organism>
<feature type="compositionally biased region" description="Basic and acidic residues" evidence="1">
    <location>
        <begin position="106"/>
        <end position="124"/>
    </location>
</feature>
<keyword evidence="2" id="KW-0472">Membrane</keyword>
<feature type="signal peptide" evidence="3">
    <location>
        <begin position="1"/>
        <end position="26"/>
    </location>
</feature>
<feature type="compositionally biased region" description="Basic and acidic residues" evidence="1">
    <location>
        <begin position="201"/>
        <end position="212"/>
    </location>
</feature>
<gene>
    <name evidence="4" type="ORF">AMC99_01517</name>
</gene>
<evidence type="ECO:0000256" key="2">
    <source>
        <dbReference type="SAM" id="Phobius"/>
    </source>
</evidence>
<evidence type="ECO:0008006" key="6">
    <source>
        <dbReference type="Google" id="ProtNLM"/>
    </source>
</evidence>